<comment type="caution">
    <text evidence="1">The sequence shown here is derived from an EMBL/GenBank/DDBJ whole genome shotgun (WGS) entry which is preliminary data.</text>
</comment>
<gene>
    <name evidence="1" type="ORF">QE152_g32022</name>
</gene>
<evidence type="ECO:0000313" key="1">
    <source>
        <dbReference type="EMBL" id="KAK9696250.1"/>
    </source>
</evidence>
<proteinExistence type="predicted"/>
<dbReference type="EMBL" id="JASPKY010000457">
    <property type="protein sequence ID" value="KAK9696250.1"/>
    <property type="molecule type" value="Genomic_DNA"/>
</dbReference>
<organism evidence="1 2">
    <name type="scientific">Popillia japonica</name>
    <name type="common">Japanese beetle</name>
    <dbReference type="NCBI Taxonomy" id="7064"/>
    <lineage>
        <taxon>Eukaryota</taxon>
        <taxon>Metazoa</taxon>
        <taxon>Ecdysozoa</taxon>
        <taxon>Arthropoda</taxon>
        <taxon>Hexapoda</taxon>
        <taxon>Insecta</taxon>
        <taxon>Pterygota</taxon>
        <taxon>Neoptera</taxon>
        <taxon>Endopterygota</taxon>
        <taxon>Coleoptera</taxon>
        <taxon>Polyphaga</taxon>
        <taxon>Scarabaeiformia</taxon>
        <taxon>Scarabaeidae</taxon>
        <taxon>Rutelinae</taxon>
        <taxon>Popillia</taxon>
    </lineage>
</organism>
<evidence type="ECO:0000313" key="2">
    <source>
        <dbReference type="Proteomes" id="UP001458880"/>
    </source>
</evidence>
<name>A0AAW1J035_POPJA</name>
<reference evidence="1 2" key="1">
    <citation type="journal article" date="2024" name="BMC Genomics">
        <title>De novo assembly and annotation of Popillia japonica's genome with initial clues to its potential as an invasive pest.</title>
        <authorList>
            <person name="Cucini C."/>
            <person name="Boschi S."/>
            <person name="Funari R."/>
            <person name="Cardaioli E."/>
            <person name="Iannotti N."/>
            <person name="Marturano G."/>
            <person name="Paoli F."/>
            <person name="Bruttini M."/>
            <person name="Carapelli A."/>
            <person name="Frati F."/>
            <person name="Nardi F."/>
        </authorList>
    </citation>
    <scope>NUCLEOTIDE SEQUENCE [LARGE SCALE GENOMIC DNA]</scope>
    <source>
        <strain evidence="1">DMR45628</strain>
    </source>
</reference>
<sequence>MLKSIETRLATLEAQPSRSSEFFESMRLGAATTKKPRPIRVVFTNPFVVRDILKNKSKLASIANYKEVFLKHDQTAHQRELYAKCRESLYARLSNGEKNLRIKFINGLPSKESLFA</sequence>
<protein>
    <submittedName>
        <fullName evidence="1">Uncharacterized protein</fullName>
    </submittedName>
</protein>
<dbReference type="Proteomes" id="UP001458880">
    <property type="component" value="Unassembled WGS sequence"/>
</dbReference>
<dbReference type="AlphaFoldDB" id="A0AAW1J035"/>
<keyword evidence="2" id="KW-1185">Reference proteome</keyword>
<accession>A0AAW1J035</accession>